<dbReference type="STRING" id="362837.SCANT_v1c03360"/>
<gene>
    <name evidence="1" type="ORF">SCANT_v1c03360</name>
</gene>
<name>A0A0M4JSC0_9MOLU</name>
<dbReference type="Proteomes" id="UP000063919">
    <property type="component" value="Chromosome"/>
</dbReference>
<accession>A0A0M4JSC0</accession>
<organism evidence="1 2">
    <name type="scientific">Spiroplasma cantharicola</name>
    <dbReference type="NCBI Taxonomy" id="362837"/>
    <lineage>
        <taxon>Bacteria</taxon>
        <taxon>Bacillati</taxon>
        <taxon>Mycoplasmatota</taxon>
        <taxon>Mollicutes</taxon>
        <taxon>Entomoplasmatales</taxon>
        <taxon>Spiroplasmataceae</taxon>
        <taxon>Spiroplasma</taxon>
    </lineage>
</organism>
<evidence type="ECO:0000313" key="1">
    <source>
        <dbReference type="EMBL" id="ALD66246.1"/>
    </source>
</evidence>
<dbReference type="KEGG" id="scj:SCANT_v1c03360"/>
<protein>
    <submittedName>
        <fullName evidence="1">Uncharacterized protein</fullName>
    </submittedName>
</protein>
<dbReference type="RefSeq" id="WP_053946011.1">
    <property type="nucleotide sequence ID" value="NZ_CP012622.1"/>
</dbReference>
<dbReference type="PATRIC" id="fig|362837.3.peg.338"/>
<proteinExistence type="predicted"/>
<keyword evidence="2" id="KW-1185">Reference proteome</keyword>
<evidence type="ECO:0000313" key="2">
    <source>
        <dbReference type="Proteomes" id="UP000063919"/>
    </source>
</evidence>
<dbReference type="OrthoDB" id="389290at2"/>
<dbReference type="AlphaFoldDB" id="A0A0M4JSC0"/>
<reference evidence="1 2" key="1">
    <citation type="journal article" date="2015" name="Genome Announc.">
        <title>Complete Genome Sequence of Spiroplasma cantharicola CC-1T (DSM 21588), a Bacterium Isolated from Soldier Beetle (Cantharis carolinus).</title>
        <authorList>
            <person name="Lo W.S."/>
            <person name="Liu P.Y."/>
            <person name="Kuo C.H."/>
        </authorList>
    </citation>
    <scope>NUCLEOTIDE SEQUENCE [LARGE SCALE GENOMIC DNA]</scope>
    <source>
        <strain evidence="1 2">CC-1</strain>
    </source>
</reference>
<dbReference type="EMBL" id="CP012622">
    <property type="protein sequence ID" value="ALD66246.1"/>
    <property type="molecule type" value="Genomic_DNA"/>
</dbReference>
<sequence>MGTIKNLILITKIFKKDKSKDLFKENSSSKLIHNQQILEINIRTIRNVSKKFSSLIFKDKFSNENGFRLIYSKGFNSFGFKENVDLVICDVKNKVIETYSNFGPNKMTKYYDKAASIYVLANNMNQYLNIKQNDLLKIFK</sequence>